<organism evidence="7 8">
    <name type="scientific">Seminibacterium arietis</name>
    <dbReference type="NCBI Taxonomy" id="1173502"/>
    <lineage>
        <taxon>Bacteria</taxon>
        <taxon>Pseudomonadati</taxon>
        <taxon>Pseudomonadota</taxon>
        <taxon>Gammaproteobacteria</taxon>
        <taxon>Pasteurellales</taxon>
        <taxon>Pasteurellaceae</taxon>
        <taxon>Seminibacterium</taxon>
    </lineage>
</organism>
<dbReference type="PANTHER" id="PTHR30290:SF10">
    <property type="entry name" value="PERIPLASMIC OLIGOPEPTIDE-BINDING PROTEIN-RELATED"/>
    <property type="match status" value="1"/>
</dbReference>
<evidence type="ECO:0000256" key="1">
    <source>
        <dbReference type="ARBA" id="ARBA00004196"/>
    </source>
</evidence>
<dbReference type="Proteomes" id="UP001596996">
    <property type="component" value="Unassembled WGS sequence"/>
</dbReference>
<evidence type="ECO:0000256" key="5">
    <source>
        <dbReference type="SAM" id="SignalP"/>
    </source>
</evidence>
<dbReference type="PIRSF" id="PIRSF002741">
    <property type="entry name" value="MppA"/>
    <property type="match status" value="1"/>
</dbReference>
<dbReference type="InterPro" id="IPR030678">
    <property type="entry name" value="Peptide/Ni-bd"/>
</dbReference>
<evidence type="ECO:0000259" key="6">
    <source>
        <dbReference type="Pfam" id="PF00496"/>
    </source>
</evidence>
<proteinExistence type="inferred from homology"/>
<reference evidence="8" key="1">
    <citation type="journal article" date="2019" name="Int. J. Syst. Evol. Microbiol.">
        <title>The Global Catalogue of Microorganisms (GCM) 10K type strain sequencing project: providing services to taxonomists for standard genome sequencing and annotation.</title>
        <authorList>
            <consortium name="The Broad Institute Genomics Platform"/>
            <consortium name="The Broad Institute Genome Sequencing Center for Infectious Disease"/>
            <person name="Wu L."/>
            <person name="Ma J."/>
        </authorList>
    </citation>
    <scope>NUCLEOTIDE SEQUENCE [LARGE SCALE GENOMIC DNA]</scope>
    <source>
        <strain evidence="8">CCUG 61707</strain>
    </source>
</reference>
<evidence type="ECO:0000256" key="3">
    <source>
        <dbReference type="ARBA" id="ARBA00022448"/>
    </source>
</evidence>
<feature type="chain" id="PRO_5046440024" evidence="5">
    <location>
        <begin position="29"/>
        <end position="526"/>
    </location>
</feature>
<dbReference type="RefSeq" id="WP_380820402.1">
    <property type="nucleotide sequence ID" value="NZ_JBHTJN010000011.1"/>
</dbReference>
<feature type="signal peptide" evidence="5">
    <location>
        <begin position="1"/>
        <end position="28"/>
    </location>
</feature>
<feature type="domain" description="Solute-binding protein family 5" evidence="6">
    <location>
        <begin position="104"/>
        <end position="446"/>
    </location>
</feature>
<keyword evidence="4 5" id="KW-0732">Signal</keyword>
<dbReference type="Gene3D" id="3.40.190.10">
    <property type="entry name" value="Periplasmic binding protein-like II"/>
    <property type="match status" value="1"/>
</dbReference>
<evidence type="ECO:0000256" key="4">
    <source>
        <dbReference type="ARBA" id="ARBA00022729"/>
    </source>
</evidence>
<dbReference type="Gene3D" id="3.10.105.10">
    <property type="entry name" value="Dipeptide-binding Protein, Domain 3"/>
    <property type="match status" value="1"/>
</dbReference>
<comment type="caution">
    <text evidence="7">The sequence shown here is derived from an EMBL/GenBank/DDBJ whole genome shotgun (WGS) entry which is preliminary data.</text>
</comment>
<dbReference type="SUPFAM" id="SSF53850">
    <property type="entry name" value="Periplasmic binding protein-like II"/>
    <property type="match status" value="1"/>
</dbReference>
<dbReference type="Pfam" id="PF00496">
    <property type="entry name" value="SBP_bac_5"/>
    <property type="match status" value="1"/>
</dbReference>
<keyword evidence="8" id="KW-1185">Reference proteome</keyword>
<evidence type="ECO:0000256" key="2">
    <source>
        <dbReference type="ARBA" id="ARBA00005695"/>
    </source>
</evidence>
<evidence type="ECO:0000313" key="8">
    <source>
        <dbReference type="Proteomes" id="UP001596996"/>
    </source>
</evidence>
<dbReference type="EMBL" id="JBHTJN010000011">
    <property type="protein sequence ID" value="MFD0966335.1"/>
    <property type="molecule type" value="Genomic_DNA"/>
</dbReference>
<dbReference type="CDD" id="cd08504">
    <property type="entry name" value="PBP2_OppA"/>
    <property type="match status" value="1"/>
</dbReference>
<evidence type="ECO:0000313" key="7">
    <source>
        <dbReference type="EMBL" id="MFD0966335.1"/>
    </source>
</evidence>
<keyword evidence="3" id="KW-0813">Transport</keyword>
<sequence>MFNFHISLFSFCKSAVCLLLFLSLIACDDRTFSPENVKKAATTLEQLTQSTSVSHQNTKQSNKLVRGGYSDLVTTVQVIKNQEQTALLYDLYEGLTAYDPQGRVVPAVAESWQTQDNKNWLITLRKDSKWSNGELVTAEDFVKSWQQLALSDTPLKQYLLFLNLENAQAVIDHKLPANKLGVNAQNEYVLQIQLTKEVPYLPAMLAHVALLPQYQQDSSGNVANGAYYVVKSLPNQIQLTVNPHYRHADKIYFRELEYQKLATEQNLNDIDLLAQPKQITPNTIYLPSLCNYFYEFNFNHTMLQKRAVRKALVSMISAHNLVHQQTENMIIGSRFLPQSMLLNYNMAWEPVVVEQLLQQANITDKKPLKIKLSFENNGFHPEIARTLIQNWSQSDLIKVKAEALSSSQLSKKRADGDFQVVRSGWCGDYNEPSAFLNRFYSKSPDNKSGYRNEKVDKLLENTLEPISEQERTALYGKIFMLLQQDYAVLPIFQYSVPFYLNPTLLGVETNNPTQVIYSKDLSRRHN</sequence>
<protein>
    <submittedName>
        <fullName evidence="7">Peptide ABC transporter substrate-binding protein</fullName>
    </submittedName>
</protein>
<name>A0ABW3I9V6_9PAST</name>
<dbReference type="PANTHER" id="PTHR30290">
    <property type="entry name" value="PERIPLASMIC BINDING COMPONENT OF ABC TRANSPORTER"/>
    <property type="match status" value="1"/>
</dbReference>
<dbReference type="Gene3D" id="3.90.76.10">
    <property type="entry name" value="Dipeptide-binding Protein, Domain 1"/>
    <property type="match status" value="1"/>
</dbReference>
<gene>
    <name evidence="7" type="ORF">ACFQ02_05680</name>
</gene>
<comment type="similarity">
    <text evidence="2">Belongs to the bacterial solute-binding protein 5 family.</text>
</comment>
<dbReference type="InterPro" id="IPR039424">
    <property type="entry name" value="SBP_5"/>
</dbReference>
<dbReference type="InterPro" id="IPR000914">
    <property type="entry name" value="SBP_5_dom"/>
</dbReference>
<comment type="subcellular location">
    <subcellularLocation>
        <location evidence="1">Cell envelope</location>
    </subcellularLocation>
</comment>
<accession>A0ABW3I9V6</accession>